<dbReference type="PANTHER" id="PTHR43619">
    <property type="entry name" value="S-ADENOSYL-L-METHIONINE-DEPENDENT METHYLTRANSFERASE YKTD-RELATED"/>
    <property type="match status" value="1"/>
</dbReference>
<keyword evidence="4" id="KW-0808">Transferase</keyword>
<reference evidence="7" key="2">
    <citation type="submission" date="2020-09" db="EMBL/GenBank/DDBJ databases">
        <authorList>
            <person name="Sun Q."/>
            <person name="Zhou Y."/>
        </authorList>
    </citation>
    <scope>NUCLEOTIDE SEQUENCE</scope>
    <source>
        <strain evidence="7">CGMCC 4.7201</strain>
    </source>
</reference>
<dbReference type="SUPFAM" id="SSF53335">
    <property type="entry name" value="S-adenosyl-L-methionine-dependent methyltransferases"/>
    <property type="match status" value="1"/>
</dbReference>
<dbReference type="Pfam" id="PF04072">
    <property type="entry name" value="LCM"/>
    <property type="match status" value="1"/>
</dbReference>
<dbReference type="InterPro" id="IPR029063">
    <property type="entry name" value="SAM-dependent_MTases_sf"/>
</dbReference>
<dbReference type="EC" id="2.1.1.-" evidence="6"/>
<comment type="function">
    <text evidence="1 6">Exhibits S-adenosyl-L-methionine-dependent methyltransferase activity.</text>
</comment>
<evidence type="ECO:0000256" key="3">
    <source>
        <dbReference type="ARBA" id="ARBA00022603"/>
    </source>
</evidence>
<gene>
    <name evidence="7" type="ORF">GCM10012280_36640</name>
</gene>
<proteinExistence type="inferred from homology"/>
<dbReference type="AlphaFoldDB" id="A0A917ZT42"/>
<dbReference type="GO" id="GO:0008168">
    <property type="term" value="F:methyltransferase activity"/>
    <property type="evidence" value="ECO:0007669"/>
    <property type="project" value="UniProtKB-UniRule"/>
</dbReference>
<name>A0A917ZT42_9ACTN</name>
<organism evidence="7 8">
    <name type="scientific">Wenjunlia tyrosinilytica</name>
    <dbReference type="NCBI Taxonomy" id="1544741"/>
    <lineage>
        <taxon>Bacteria</taxon>
        <taxon>Bacillati</taxon>
        <taxon>Actinomycetota</taxon>
        <taxon>Actinomycetes</taxon>
        <taxon>Kitasatosporales</taxon>
        <taxon>Streptomycetaceae</taxon>
        <taxon>Wenjunlia</taxon>
    </lineage>
</organism>
<evidence type="ECO:0000256" key="2">
    <source>
        <dbReference type="ARBA" id="ARBA00008138"/>
    </source>
</evidence>
<dbReference type="Proteomes" id="UP000641932">
    <property type="component" value="Unassembled WGS sequence"/>
</dbReference>
<keyword evidence="3 6" id="KW-0489">Methyltransferase</keyword>
<dbReference type="Gene3D" id="3.40.50.150">
    <property type="entry name" value="Vaccinia Virus protein VP39"/>
    <property type="match status" value="1"/>
</dbReference>
<evidence type="ECO:0000256" key="5">
    <source>
        <dbReference type="ARBA" id="ARBA00022691"/>
    </source>
</evidence>
<keyword evidence="5 6" id="KW-0949">S-adenosyl-L-methionine</keyword>
<comment type="similarity">
    <text evidence="2 6">Belongs to the UPF0677 family.</text>
</comment>
<dbReference type="InterPro" id="IPR011610">
    <property type="entry name" value="SAM_mthyl_Trfase_ML2640-like"/>
</dbReference>
<comment type="caution">
    <text evidence="7">The sequence shown here is derived from an EMBL/GenBank/DDBJ whole genome shotgun (WGS) entry which is preliminary data.</text>
</comment>
<dbReference type="PANTHER" id="PTHR43619:SF2">
    <property type="entry name" value="S-ADENOSYL-L-METHIONINE-DEPENDENT METHYLTRANSFERASES SUPERFAMILY PROTEIN"/>
    <property type="match status" value="1"/>
</dbReference>
<evidence type="ECO:0000256" key="4">
    <source>
        <dbReference type="ARBA" id="ARBA00022679"/>
    </source>
</evidence>
<evidence type="ECO:0000313" key="8">
    <source>
        <dbReference type="Proteomes" id="UP000641932"/>
    </source>
</evidence>
<evidence type="ECO:0000256" key="1">
    <source>
        <dbReference type="ARBA" id="ARBA00003907"/>
    </source>
</evidence>
<sequence length="287" mass="31011">MHEGLASDTAHLTARARAADAVVEPGRRLLDDRFAHLFVTDPPPPATAEEAMTRLRALDGAHGGFLAEILLRQRYFEDVLHRAVADGVRQVVLLGAGYDSTALRNPDLDGVRFFEVDHPSTQKAKVELLGRAGAETPSVTYVPVDFEAGSSLNDELAAAGYDASQRSVVGWLGVSFFLRAESFQRTLEDLAGGSAPGSLLVFDYMDEAVVDGTTPYEGALEMARKVGAQGEPYINGLTPQTASEAAERAGYRTVDRARVTDLVRRYGGDDPYCSDDDFMGLITAERL</sequence>
<dbReference type="NCBIfam" id="TIGR00027">
    <property type="entry name" value="mthyl_TIGR00027"/>
    <property type="match status" value="1"/>
</dbReference>
<evidence type="ECO:0000313" key="7">
    <source>
        <dbReference type="EMBL" id="GGO90645.1"/>
    </source>
</evidence>
<keyword evidence="8" id="KW-1185">Reference proteome</keyword>
<evidence type="ECO:0000256" key="6">
    <source>
        <dbReference type="RuleBase" id="RU362030"/>
    </source>
</evidence>
<reference evidence="7" key="1">
    <citation type="journal article" date="2014" name="Int. J. Syst. Evol. Microbiol.">
        <title>Complete genome sequence of Corynebacterium casei LMG S-19264T (=DSM 44701T), isolated from a smear-ripened cheese.</title>
        <authorList>
            <consortium name="US DOE Joint Genome Institute (JGI-PGF)"/>
            <person name="Walter F."/>
            <person name="Albersmeier A."/>
            <person name="Kalinowski J."/>
            <person name="Ruckert C."/>
        </authorList>
    </citation>
    <scope>NUCLEOTIDE SEQUENCE</scope>
    <source>
        <strain evidence="7">CGMCC 4.7201</strain>
    </source>
</reference>
<protein>
    <recommendedName>
        <fullName evidence="6">S-adenosyl-L-methionine-dependent methyltransferase</fullName>
        <ecNumber evidence="6">2.1.1.-</ecNumber>
    </recommendedName>
</protein>
<dbReference type="InterPro" id="IPR007213">
    <property type="entry name" value="Ppm1/Ppm2/Tcmp"/>
</dbReference>
<accession>A0A917ZT42</accession>
<dbReference type="EMBL" id="BMMS01000015">
    <property type="protein sequence ID" value="GGO90645.1"/>
    <property type="molecule type" value="Genomic_DNA"/>
</dbReference>
<dbReference type="GO" id="GO:0032259">
    <property type="term" value="P:methylation"/>
    <property type="evidence" value="ECO:0007669"/>
    <property type="project" value="UniProtKB-KW"/>
</dbReference>